<keyword evidence="5 9" id="KW-0067">ATP-binding</keyword>
<feature type="binding site" evidence="9">
    <location>
        <position position="243"/>
    </location>
    <ligand>
        <name>substrate</name>
    </ligand>
</feature>
<evidence type="ECO:0000256" key="6">
    <source>
        <dbReference type="ARBA" id="ARBA00022842"/>
    </source>
</evidence>
<comment type="subunit">
    <text evidence="9">Homodimer.</text>
</comment>
<dbReference type="PANTHER" id="PTHR10584:SF166">
    <property type="entry name" value="RIBOKINASE"/>
    <property type="match status" value="1"/>
</dbReference>
<dbReference type="GO" id="GO:0019303">
    <property type="term" value="P:D-ribose catabolic process"/>
    <property type="evidence" value="ECO:0007669"/>
    <property type="project" value="UniProtKB-UniRule"/>
</dbReference>
<keyword evidence="9" id="KW-0963">Cytoplasm</keyword>
<sequence length="298" mass="32098">MRVLNFGSLNIDYTYTLDHIVAPGETITSQKLEVFPGGKGLNQSVALARAGAPVCHAGQVGPDGEMLLQVCRESGVDVSRVRTVQTRTGNAIIQVSAKGQNSIVLYPGANREQTREQIDQVLADFGPGDLVLLQNEINLVDYIIQEAARRGMTIALNPSPFDERMLACDLGLVDLFLLNEVEGAQITGRQDPEEILAEMAARFPKAQVVLTLGKAGVCWQKGGERLRHGIYRVPVVDTTAAGDTFTGFFLGSLLRQLPVAEALRVASVASSLAVSRKGASSSIPTWEEVQQAKLELQS</sequence>
<gene>
    <name evidence="9" type="primary">rbsK</name>
    <name evidence="11" type="ORF">H9736_02630</name>
</gene>
<keyword evidence="7 9" id="KW-0630">Potassium</keyword>
<comment type="subcellular location">
    <subcellularLocation>
        <location evidence="9">Cytoplasm</location>
    </subcellularLocation>
</comment>
<feature type="binding site" evidence="9">
    <location>
        <position position="278"/>
    </location>
    <ligand>
        <name>K(+)</name>
        <dbReference type="ChEBI" id="CHEBI:29103"/>
    </ligand>
</feature>
<organism evidence="11 12">
    <name type="scientific">Candidatus Anaerotruncus excrementipullorum</name>
    <dbReference type="NCBI Taxonomy" id="2838465"/>
    <lineage>
        <taxon>Bacteria</taxon>
        <taxon>Bacillati</taxon>
        <taxon>Bacillota</taxon>
        <taxon>Clostridia</taxon>
        <taxon>Eubacteriales</taxon>
        <taxon>Oscillospiraceae</taxon>
        <taxon>Anaerotruncus</taxon>
    </lineage>
</organism>
<dbReference type="EMBL" id="DXES01000054">
    <property type="protein sequence ID" value="HIX65124.1"/>
    <property type="molecule type" value="Genomic_DNA"/>
</dbReference>
<name>A0A9D1WQ07_9FIRM</name>
<keyword evidence="8 9" id="KW-0119">Carbohydrate metabolism</keyword>
<evidence type="ECO:0000256" key="3">
    <source>
        <dbReference type="ARBA" id="ARBA00022741"/>
    </source>
</evidence>
<evidence type="ECO:0000256" key="8">
    <source>
        <dbReference type="ARBA" id="ARBA00023277"/>
    </source>
</evidence>
<comment type="caution">
    <text evidence="11">The sequence shown here is derived from an EMBL/GenBank/DDBJ whole genome shotgun (WGS) entry which is preliminary data.</text>
</comment>
<protein>
    <recommendedName>
        <fullName evidence="9">Ribokinase</fullName>
        <shortName evidence="9">RK</shortName>
        <ecNumber evidence="9">2.7.1.15</ecNumber>
    </recommendedName>
</protein>
<evidence type="ECO:0000256" key="7">
    <source>
        <dbReference type="ARBA" id="ARBA00022958"/>
    </source>
</evidence>
<feature type="binding site" evidence="9">
    <location>
        <begin position="211"/>
        <end position="216"/>
    </location>
    <ligand>
        <name>ATP</name>
        <dbReference type="ChEBI" id="CHEBI:30616"/>
    </ligand>
</feature>
<feature type="binding site" evidence="9">
    <location>
        <position position="239"/>
    </location>
    <ligand>
        <name>K(+)</name>
        <dbReference type="ChEBI" id="CHEBI:29103"/>
    </ligand>
</feature>
<evidence type="ECO:0000259" key="10">
    <source>
        <dbReference type="Pfam" id="PF00294"/>
    </source>
</evidence>
<evidence type="ECO:0000313" key="11">
    <source>
        <dbReference type="EMBL" id="HIX65124.1"/>
    </source>
</evidence>
<proteinExistence type="inferred from homology"/>
<feature type="binding site" evidence="9">
    <location>
        <position position="276"/>
    </location>
    <ligand>
        <name>K(+)</name>
        <dbReference type="ChEBI" id="CHEBI:29103"/>
    </ligand>
</feature>
<comment type="activity regulation">
    <text evidence="9">Activated by a monovalent cation that binds near, but not in, the active site. The most likely occupant of the site in vivo is potassium. Ion binding induces a conformational change that may alter substrate affinity.</text>
</comment>
<dbReference type="InterPro" id="IPR002139">
    <property type="entry name" value="Ribo/fructo_kinase"/>
</dbReference>
<feature type="active site" description="Proton acceptor" evidence="9">
    <location>
        <position position="243"/>
    </location>
</feature>
<evidence type="ECO:0000256" key="9">
    <source>
        <dbReference type="HAMAP-Rule" id="MF_01987"/>
    </source>
</evidence>
<dbReference type="HAMAP" id="MF_01987">
    <property type="entry name" value="Ribokinase"/>
    <property type="match status" value="1"/>
</dbReference>
<evidence type="ECO:0000256" key="5">
    <source>
        <dbReference type="ARBA" id="ARBA00022840"/>
    </source>
</evidence>
<keyword evidence="4 9" id="KW-0418">Kinase</keyword>
<keyword evidence="1 9" id="KW-0808">Transferase</keyword>
<reference evidence="11" key="2">
    <citation type="submission" date="2021-04" db="EMBL/GenBank/DDBJ databases">
        <authorList>
            <person name="Gilroy R."/>
        </authorList>
    </citation>
    <scope>NUCLEOTIDE SEQUENCE</scope>
    <source>
        <strain evidence="11">CHK188-5543</strain>
    </source>
</reference>
<feature type="binding site" evidence="9">
    <location>
        <position position="282"/>
    </location>
    <ligand>
        <name>K(+)</name>
        <dbReference type="ChEBI" id="CHEBI:29103"/>
    </ligand>
</feature>
<feature type="binding site" evidence="9">
    <location>
        <begin position="242"/>
        <end position="243"/>
    </location>
    <ligand>
        <name>ATP</name>
        <dbReference type="ChEBI" id="CHEBI:30616"/>
    </ligand>
</feature>
<feature type="binding site" evidence="9">
    <location>
        <position position="237"/>
    </location>
    <ligand>
        <name>K(+)</name>
        <dbReference type="ChEBI" id="CHEBI:29103"/>
    </ligand>
</feature>
<evidence type="ECO:0000256" key="4">
    <source>
        <dbReference type="ARBA" id="ARBA00022777"/>
    </source>
</evidence>
<keyword evidence="3 9" id="KW-0547">Nucleotide-binding</keyword>
<comment type="pathway">
    <text evidence="9">Carbohydrate metabolism; D-ribose degradation; D-ribose 5-phosphate from beta-D-ribopyranose: step 2/2.</text>
</comment>
<evidence type="ECO:0000256" key="1">
    <source>
        <dbReference type="ARBA" id="ARBA00022679"/>
    </source>
</evidence>
<dbReference type="PANTHER" id="PTHR10584">
    <property type="entry name" value="SUGAR KINASE"/>
    <property type="match status" value="1"/>
</dbReference>
<comment type="cofactor">
    <cofactor evidence="9">
        <name>Mg(2+)</name>
        <dbReference type="ChEBI" id="CHEBI:18420"/>
    </cofactor>
    <text evidence="9">Requires a divalent cation, most likely magnesium in vivo, as an electrophilic catalyst to aid phosphoryl group transfer. It is the chelate of the metal and the nucleotide that is the actual substrate.</text>
</comment>
<evidence type="ECO:0000256" key="2">
    <source>
        <dbReference type="ARBA" id="ARBA00022723"/>
    </source>
</evidence>
<reference evidence="11" key="1">
    <citation type="journal article" date="2021" name="PeerJ">
        <title>Extensive microbial diversity within the chicken gut microbiome revealed by metagenomics and culture.</title>
        <authorList>
            <person name="Gilroy R."/>
            <person name="Ravi A."/>
            <person name="Getino M."/>
            <person name="Pursley I."/>
            <person name="Horton D.L."/>
            <person name="Alikhan N.F."/>
            <person name="Baker D."/>
            <person name="Gharbi K."/>
            <person name="Hall N."/>
            <person name="Watson M."/>
            <person name="Adriaenssens E.M."/>
            <person name="Foster-Nyarko E."/>
            <person name="Jarju S."/>
            <person name="Secka A."/>
            <person name="Antonio M."/>
            <person name="Oren A."/>
            <person name="Chaudhuri R.R."/>
            <person name="La Ragione R."/>
            <person name="Hildebrand F."/>
            <person name="Pallen M.J."/>
        </authorList>
    </citation>
    <scope>NUCLEOTIDE SEQUENCE</scope>
    <source>
        <strain evidence="11">CHK188-5543</strain>
    </source>
</reference>
<comment type="catalytic activity">
    <reaction evidence="9">
        <text>D-ribose + ATP = D-ribose 5-phosphate + ADP + H(+)</text>
        <dbReference type="Rhea" id="RHEA:13697"/>
        <dbReference type="ChEBI" id="CHEBI:15378"/>
        <dbReference type="ChEBI" id="CHEBI:30616"/>
        <dbReference type="ChEBI" id="CHEBI:47013"/>
        <dbReference type="ChEBI" id="CHEBI:78346"/>
        <dbReference type="ChEBI" id="CHEBI:456216"/>
        <dbReference type="EC" id="2.7.1.15"/>
    </reaction>
</comment>
<keyword evidence="6 9" id="KW-0460">Magnesium</keyword>
<dbReference type="InterPro" id="IPR011611">
    <property type="entry name" value="PfkB_dom"/>
</dbReference>
<dbReference type="GO" id="GO:0004747">
    <property type="term" value="F:ribokinase activity"/>
    <property type="evidence" value="ECO:0007669"/>
    <property type="project" value="UniProtKB-UniRule"/>
</dbReference>
<dbReference type="GO" id="GO:0005737">
    <property type="term" value="C:cytoplasm"/>
    <property type="evidence" value="ECO:0007669"/>
    <property type="project" value="UniProtKB-SubCell"/>
</dbReference>
<dbReference type="Pfam" id="PF00294">
    <property type="entry name" value="PfkB"/>
    <property type="match status" value="1"/>
</dbReference>
<dbReference type="GO" id="GO:0046872">
    <property type="term" value="F:metal ion binding"/>
    <property type="evidence" value="ECO:0007669"/>
    <property type="project" value="UniProtKB-KW"/>
</dbReference>
<feature type="binding site" evidence="9">
    <location>
        <position position="179"/>
    </location>
    <ligand>
        <name>ATP</name>
        <dbReference type="ChEBI" id="CHEBI:30616"/>
    </ligand>
</feature>
<comment type="similarity">
    <text evidence="9">Belongs to the carbohydrate kinase PfkB family. Ribokinase subfamily.</text>
</comment>
<dbReference type="PRINTS" id="PR00990">
    <property type="entry name" value="RIBOKINASE"/>
</dbReference>
<feature type="binding site" evidence="9">
    <location>
        <position position="273"/>
    </location>
    <ligand>
        <name>K(+)</name>
        <dbReference type="ChEBI" id="CHEBI:29103"/>
    </ligand>
</feature>
<accession>A0A9D1WQ07</accession>
<dbReference type="SUPFAM" id="SSF53613">
    <property type="entry name" value="Ribokinase-like"/>
    <property type="match status" value="1"/>
</dbReference>
<dbReference type="InterPro" id="IPR029056">
    <property type="entry name" value="Ribokinase-like"/>
</dbReference>
<dbReference type="EC" id="2.7.1.15" evidence="9"/>
<dbReference type="Gene3D" id="3.40.1190.20">
    <property type="match status" value="1"/>
</dbReference>
<dbReference type="Proteomes" id="UP000886800">
    <property type="component" value="Unassembled WGS sequence"/>
</dbReference>
<dbReference type="InterPro" id="IPR011877">
    <property type="entry name" value="Ribokinase"/>
</dbReference>
<evidence type="ECO:0000313" key="12">
    <source>
        <dbReference type="Proteomes" id="UP000886800"/>
    </source>
</evidence>
<keyword evidence="2 9" id="KW-0479">Metal-binding</keyword>
<dbReference type="CDD" id="cd01174">
    <property type="entry name" value="ribokinase"/>
    <property type="match status" value="1"/>
</dbReference>
<dbReference type="GO" id="GO:0005524">
    <property type="term" value="F:ATP binding"/>
    <property type="evidence" value="ECO:0007669"/>
    <property type="project" value="UniProtKB-UniRule"/>
</dbReference>
<dbReference type="AlphaFoldDB" id="A0A9D1WQ07"/>
<feature type="domain" description="Carbohydrate kinase PfkB" evidence="10">
    <location>
        <begin position="4"/>
        <end position="285"/>
    </location>
</feature>
<feature type="binding site" evidence="9">
    <location>
        <position position="136"/>
    </location>
    <ligand>
        <name>substrate</name>
    </ligand>
</feature>
<feature type="binding site" evidence="9">
    <location>
        <begin position="38"/>
        <end position="42"/>
    </location>
    <ligand>
        <name>substrate</name>
    </ligand>
</feature>
<feature type="binding site" evidence="9">
    <location>
        <begin position="10"/>
        <end position="12"/>
    </location>
    <ligand>
        <name>substrate</name>
    </ligand>
</feature>
<comment type="caution">
    <text evidence="9">Lacks conserved residue(s) required for the propagation of feature annotation.</text>
</comment>
<comment type="function">
    <text evidence="9">Catalyzes the phosphorylation of ribose at O-5 in a reaction requiring ATP and magnesium. The resulting D-ribose-5-phosphate can then be used either for sythesis of nucleotides, histidine, and tryptophan, or as a component of the pentose phosphate pathway.</text>
</comment>